<dbReference type="GO" id="GO:0005615">
    <property type="term" value="C:extracellular space"/>
    <property type="evidence" value="ECO:0000318"/>
    <property type="project" value="GO_Central"/>
</dbReference>
<dbReference type="SUPFAM" id="SSF57501">
    <property type="entry name" value="Cystine-knot cytokines"/>
    <property type="match status" value="1"/>
</dbReference>
<reference evidence="12" key="7">
    <citation type="journal article" date="2020" name="Int. J. Mol. Sci.">
        <title>Knockout of the Glucocorticoid Receptor Impairs Reproduction in Female Zebrafish.</title>
        <authorList>
            <person name="Maradonna F."/>
            <person name="Gioacchini G."/>
            <person name="Notarstefano V."/>
            <person name="Fontana C.M."/>
            <person name="Citton F."/>
            <person name="Dalla Valle L."/>
            <person name="Giorgini E."/>
            <person name="Carnevali O."/>
        </authorList>
    </citation>
    <scope>NUCLEOTIDE SEQUENCE</scope>
</reference>
<dbReference type="InterPro" id="IPR015615">
    <property type="entry name" value="TGF-beta-rel"/>
</dbReference>
<dbReference type="FunFam" id="2.10.90.10:FF:000012">
    <property type="entry name" value="Growth/differentiation factor 9 (Predicted)"/>
    <property type="match status" value="1"/>
</dbReference>
<dbReference type="GO" id="GO:0008083">
    <property type="term" value="F:growth factor activity"/>
    <property type="evidence" value="ECO:0007669"/>
    <property type="project" value="UniProtKB-KW"/>
</dbReference>
<name>Q5MD90_DANRE</name>
<sequence length="418" mass="48733">MATLFFKCSALCYLPRSLIVLAVLGLSITSSYNFENESVEPDVPLQHGNILSPLLKALSEQNPWGEFTHRTKPDSRYVRYMRRLYKQSSKPYRSPEASHLYNTARLITPREECLKQNREFFMQDISYSLNRVRSQEHLLKSVLLYSFDHNHLSPFSLLCYLDMKEQKSSKDQMCSNHLGIQHSVPLLSFRVHHRWVEVDVTSFLHPLIQAHKKDIHLLINLTCVEDMISRPGGQIHKSPVELTPRSPSLLLYLNDTSEVAYQRRSTQGRMVDLTSNHWDGKSTLWELTSRRRRGTLKSSETSMPKLVPMYEFTTDDCDLYDFRVSFKELKLDHWIIEPKKYNPRYCKGSCPRNVGFMYGSPMHTMVQNLIYEKLDSSVPRPTCVPSEYNPLSVLTFENDKSYAYKEYEEMIATKCACR</sequence>
<dbReference type="InterPro" id="IPR001839">
    <property type="entry name" value="TGF-b_C"/>
</dbReference>
<reference evidence="12" key="4">
    <citation type="journal article" date="2009" name="Reproduction">
        <title>Characterization of inhibin alpha subunit (inha) in the zebrafish: evidence for a potential feedback loop between the pituitary and ovary.</title>
        <authorList>
            <person name="Poon S.K."/>
            <person name="So W.K."/>
            <person name="Yu X."/>
            <person name="Liu L."/>
            <person name="Ge W."/>
        </authorList>
    </citation>
    <scope>NUCLEOTIDE SEQUENCE</scope>
</reference>
<dbReference type="ZFIN" id="ZDB-GENE-050221-7">
    <property type="gene designation" value="gdf9"/>
</dbReference>
<feature type="domain" description="TGF-beta family profile" evidence="9">
    <location>
        <begin position="290"/>
        <end position="418"/>
    </location>
</feature>
<evidence type="ECO:0000313" key="10">
    <source>
        <dbReference type="EMBL" id="AAV91155.1"/>
    </source>
</evidence>
<evidence type="ECO:0000256" key="4">
    <source>
        <dbReference type="ARBA" id="ARBA00022729"/>
    </source>
</evidence>
<dbReference type="OrthoDB" id="6427922at2759"/>
<keyword evidence="7" id="KW-0325">Glycoprotein</keyword>
<dbReference type="GeneID" id="497643"/>
<dbReference type="RefSeq" id="NP_001012383.1">
    <property type="nucleotide sequence ID" value="NM_001012383.1"/>
</dbReference>
<dbReference type="AGR" id="ZFIN:ZDB-GENE-050221-7"/>
<dbReference type="Gene3D" id="2.10.90.10">
    <property type="entry name" value="Cystine-knot cytokines"/>
    <property type="match status" value="1"/>
</dbReference>
<keyword evidence="11" id="KW-1185">Reference proteome</keyword>
<evidence type="ECO:0000256" key="5">
    <source>
        <dbReference type="ARBA" id="ARBA00023030"/>
    </source>
</evidence>
<reference evidence="12" key="9">
    <citation type="journal article" date="2022" name="EMBO Rep.">
        <title>Sinhcaf-dependent histone deacetylation is essential for primordial germ cell specification.</title>
        <authorList>
            <person name="Tao B."/>
            <person name="Hu H."/>
            <person name="Chen J."/>
            <person name="Chen L."/>
            <person name="Luo D."/>
            <person name="Sun Y."/>
            <person name="Ge F."/>
            <person name="Zhu Z."/>
            <person name="Trudeau V.L."/>
            <person name="Hu W."/>
        </authorList>
    </citation>
    <scope>NUCLEOTIDE SEQUENCE</scope>
</reference>
<evidence type="ECO:0000313" key="12">
    <source>
        <dbReference type="RefSeq" id="NP_001012383.1"/>
    </source>
</evidence>
<comment type="similarity">
    <text evidence="2 8">Belongs to the TGF-beta family.</text>
</comment>
<reference evidence="12" key="3">
    <citation type="journal article" date="2008" name="Mol. Cell. Endocrinol.">
        <title>Molecular characterisation of growth differentiation factor 9 (gdf9) and bone morphogenetic protein 15 (bmp15) and their patterns of gene expression during the ovarian reproductive cycle in the European sea bass.</title>
        <authorList>
            <person name="Halm S."/>
            <person name="Ibanez A.J."/>
            <person name="Tyler C.R."/>
            <person name="Prat F."/>
        </authorList>
    </citation>
    <scope>NUCLEOTIDE SEQUENCE</scope>
</reference>
<dbReference type="EMBL" id="AY833104">
    <property type="protein sequence ID" value="AAV91155.1"/>
    <property type="molecule type" value="mRNA"/>
</dbReference>
<evidence type="ECO:0000256" key="1">
    <source>
        <dbReference type="ARBA" id="ARBA00004613"/>
    </source>
</evidence>
<dbReference type="InterPro" id="IPR029034">
    <property type="entry name" value="Cystine-knot_cytokine"/>
</dbReference>
<accession>Q5MD90</accession>
<evidence type="ECO:0000256" key="6">
    <source>
        <dbReference type="ARBA" id="ARBA00023157"/>
    </source>
</evidence>
<organism evidence="10">
    <name type="scientific">Danio rerio</name>
    <name type="common">Zebrafish</name>
    <name type="synonym">Brachydanio rerio</name>
    <dbReference type="NCBI Taxonomy" id="7955"/>
    <lineage>
        <taxon>Eukaryota</taxon>
        <taxon>Metazoa</taxon>
        <taxon>Chordata</taxon>
        <taxon>Craniata</taxon>
        <taxon>Vertebrata</taxon>
        <taxon>Euteleostomi</taxon>
        <taxon>Actinopterygii</taxon>
        <taxon>Neopterygii</taxon>
        <taxon>Teleostei</taxon>
        <taxon>Ostariophysi</taxon>
        <taxon>Cypriniformes</taxon>
        <taxon>Danionidae</taxon>
        <taxon>Danioninae</taxon>
        <taxon>Danio</taxon>
    </lineage>
</organism>
<dbReference type="GO" id="GO:0007178">
    <property type="term" value="P:cell surface receptor protein serine/threonine kinase signaling pathway"/>
    <property type="evidence" value="ECO:0000318"/>
    <property type="project" value="GO_Central"/>
</dbReference>
<reference evidence="12" key="11">
    <citation type="journal article" date="2022" name="PLoS Genet.">
        <title>Loss of growth differentiation factor 9 causes an arrest of early folliculogenesis in zebrafish-A novel insight into its action mechanism.</title>
        <authorList>
            <person name="Chen W."/>
            <person name="Zhai Y."/>
            <person name="Zhu B."/>
            <person name="Wu K."/>
            <person name="Fan Y."/>
            <person name="Zhou X."/>
            <person name="Liu L."/>
            <person name="Ge W."/>
        </authorList>
    </citation>
    <scope>NUCLEOTIDE SEQUENCE</scope>
</reference>
<evidence type="ECO:0000313" key="13">
    <source>
        <dbReference type="ZFIN" id="ZDB-GENE-050221-7"/>
    </source>
</evidence>
<dbReference type="PANTHER" id="PTHR11848:SF19">
    <property type="entry name" value="GROWTH_DIFFERENTIATION FACTOR 9"/>
    <property type="match status" value="1"/>
</dbReference>
<protein>
    <submittedName>
        <fullName evidence="10">Growth and differentiation factor 9</fullName>
    </submittedName>
    <submittedName>
        <fullName evidence="12">Growth/differentiation factor 9</fullName>
    </submittedName>
</protein>
<keyword evidence="4" id="KW-0732">Signal</keyword>
<evidence type="ECO:0000259" key="9">
    <source>
        <dbReference type="PROSITE" id="PS51362"/>
    </source>
</evidence>
<keyword evidence="6" id="KW-1015">Disulfide bond</keyword>
<dbReference type="KEGG" id="dre:497643"/>
<reference evidence="11" key="6">
    <citation type="journal article" date="2013" name="Nature">
        <title>The zebrafish reference genome sequence and its relationship to the human genome.</title>
        <authorList>
            <consortium name="Genome Reference Consortium Zebrafish"/>
            <person name="Howe K."/>
            <person name="Clark M.D."/>
            <person name="Torroja C.F."/>
            <person name="Torrance J."/>
            <person name="Berthelot C."/>
            <person name="Muffato M."/>
            <person name="Collins J.E."/>
            <person name="Humphray S."/>
            <person name="McLaren K."/>
            <person name="Matthews L."/>
            <person name="McLaren S."/>
            <person name="Sealy I."/>
            <person name="Caccamo M."/>
            <person name="Churcher C."/>
            <person name="Scott C."/>
            <person name="Barrett J.C."/>
            <person name="Koch R."/>
            <person name="Rauch G.J."/>
            <person name="White S."/>
            <person name="Chow W."/>
            <person name="Kilian B."/>
            <person name="Quintais L.T."/>
            <person name="Guerra-Assuncao J.A."/>
            <person name="Zhou Y."/>
            <person name="Gu Y."/>
            <person name="Yen J."/>
            <person name="Vogel J.H."/>
            <person name="Eyre T."/>
            <person name="Redmond S."/>
            <person name="Banerjee R."/>
            <person name="Chi J."/>
            <person name="Fu B."/>
            <person name="Langley E."/>
            <person name="Maguire S.F."/>
            <person name="Laird G.K."/>
            <person name="Lloyd D."/>
            <person name="Kenyon E."/>
            <person name="Donaldson S."/>
            <person name="Sehra H."/>
            <person name="Almeida-King J."/>
            <person name="Loveland J."/>
            <person name="Trevanion S."/>
            <person name="Jones M."/>
            <person name="Quail M."/>
            <person name="Willey D."/>
            <person name="Hunt A."/>
            <person name="Burton J."/>
            <person name="Sims S."/>
            <person name="McLay K."/>
            <person name="Plumb B."/>
            <person name="Davis J."/>
            <person name="Clee C."/>
            <person name="Oliver K."/>
            <person name="Clark R."/>
            <person name="Riddle C."/>
            <person name="Elliot D."/>
            <person name="Eliott D."/>
            <person name="Threadgold G."/>
            <person name="Harden G."/>
            <person name="Ware D."/>
            <person name="Begum S."/>
            <person name="Mortimore B."/>
            <person name="Mortimer B."/>
            <person name="Kerry G."/>
            <person name="Heath P."/>
            <person name="Phillimore B."/>
            <person name="Tracey A."/>
            <person name="Corby N."/>
            <person name="Dunn M."/>
            <person name="Johnson C."/>
            <person name="Wood J."/>
            <person name="Clark S."/>
            <person name="Pelan S."/>
            <person name="Griffiths G."/>
            <person name="Smith M."/>
            <person name="Glithero R."/>
            <person name="Howden P."/>
            <person name="Barker N."/>
            <person name="Lloyd C."/>
            <person name="Stevens C."/>
            <person name="Harley J."/>
            <person name="Holt K."/>
            <person name="Panagiotidis G."/>
            <person name="Lovell J."/>
            <person name="Beasley H."/>
            <person name="Henderson C."/>
            <person name="Gordon D."/>
            <person name="Auger K."/>
            <person name="Wright D."/>
            <person name="Collins J."/>
            <person name="Raisen C."/>
            <person name="Dyer L."/>
            <person name="Leung K."/>
            <person name="Robertson L."/>
            <person name="Ambridge K."/>
            <person name="Leongamornlert D."/>
            <person name="McGuire S."/>
            <person name="Gilderthorp R."/>
            <person name="Griffiths C."/>
            <person name="Manthravadi D."/>
            <person name="Nichol S."/>
            <person name="Barker G."/>
            <person name="Whitehead S."/>
            <person name="Kay M."/>
            <person name="Brown J."/>
            <person name="Murnane C."/>
            <person name="Gray E."/>
            <person name="Humphries M."/>
            <person name="Sycamore N."/>
            <person name="Barker D."/>
            <person name="Saunders D."/>
            <person name="Wallis J."/>
            <person name="Babbage A."/>
            <person name="Hammond S."/>
            <person name="Mashreghi-Mohammadi M."/>
            <person name="Barr L."/>
            <person name="Martin S."/>
            <person name="Wray P."/>
            <person name="Ellington A."/>
            <person name="Matthews N."/>
            <person name="Ellwood M."/>
            <person name="Woodmansey R."/>
            <person name="Clark G."/>
            <person name="Cooper J."/>
            <person name="Cooper J."/>
            <person name="Tromans A."/>
            <person name="Grafham D."/>
            <person name="Skuce C."/>
            <person name="Pandian R."/>
            <person name="Andrews R."/>
            <person name="Harrison E."/>
            <person name="Kimberley A."/>
            <person name="Garnett J."/>
            <person name="Fosker N."/>
            <person name="Hall R."/>
            <person name="Garner P."/>
            <person name="Kelly D."/>
            <person name="Bird C."/>
            <person name="Palmer S."/>
            <person name="Gehring I."/>
            <person name="Berger A."/>
            <person name="Dooley C.M."/>
            <person name="Ersan-Urun Z."/>
            <person name="Eser C."/>
            <person name="Geiger H."/>
            <person name="Geisler M."/>
            <person name="Karotki L."/>
            <person name="Kirn A."/>
            <person name="Konantz J."/>
            <person name="Konantz M."/>
            <person name="Oberlander M."/>
            <person name="Rudolph-Geiger S."/>
            <person name="Teucke M."/>
            <person name="Lanz C."/>
            <person name="Raddatz G."/>
            <person name="Osoegawa K."/>
            <person name="Zhu B."/>
            <person name="Rapp A."/>
            <person name="Widaa S."/>
            <person name="Langford C."/>
            <person name="Yang F."/>
            <person name="Schuster S.C."/>
            <person name="Carter N.P."/>
            <person name="Harrow J."/>
            <person name="Ning Z."/>
            <person name="Herrero J."/>
            <person name="Searle S.M."/>
            <person name="Enright A."/>
            <person name="Geisler R."/>
            <person name="Plasterk R.H."/>
            <person name="Lee C."/>
            <person name="Westerfield M."/>
            <person name="de Jong P.J."/>
            <person name="Zon L.I."/>
            <person name="Postlethwait J.H."/>
            <person name="Nusslein-Volhard C."/>
            <person name="Hubbard T.J."/>
            <person name="Roest Crollius H."/>
            <person name="Rogers J."/>
            <person name="Stemple D.L."/>
        </authorList>
    </citation>
    <scope>NUCLEOTIDE SEQUENCE [LARGE SCALE GENOMIC DNA]</scope>
</reference>
<evidence type="ECO:0000256" key="3">
    <source>
        <dbReference type="ARBA" id="ARBA00022525"/>
    </source>
</evidence>
<dbReference type="PRINTS" id="PR00669">
    <property type="entry name" value="INHIBINA"/>
</dbReference>
<evidence type="ECO:0000313" key="11">
    <source>
        <dbReference type="Proteomes" id="UP000000437"/>
    </source>
</evidence>
<dbReference type="AlphaFoldDB" id="Q5MD90"/>
<reference evidence="10 12" key="2">
    <citation type="journal article" date="2007" name="Biol. Reprod.">
        <title>Growth differentiation factor 9 and its spatiotemporal expression and regulation in the zebrafish ovary.</title>
        <authorList>
            <person name="Liu L."/>
            <person name="Ge W."/>
        </authorList>
    </citation>
    <scope>NUCLEOTIDE SEQUENCE</scope>
</reference>
<proteinExistence type="evidence at transcript level"/>
<gene>
    <name evidence="12 13" type="primary">gdf9</name>
    <name evidence="12" type="synonym">GDF-9</name>
    <name evidence="12" type="synonym">zgc:123030</name>
</gene>
<reference evidence="12" key="8">
    <citation type="journal article" date="2021" name="Gen. Comp. Endocrinol.">
        <title>Establishment of transgenic zebrafish (Danio rerio) models expressing fluorescence proteins in the oocytes and somatic supporting cells.</title>
        <authorList>
            <person name="Song Y."/>
            <person name="Hu W."/>
            <person name="Ge W."/>
        </authorList>
    </citation>
    <scope>NUCLEOTIDE SEQUENCE</scope>
</reference>
<dbReference type="Proteomes" id="UP000000437">
    <property type="component" value="Chromosome 14"/>
</dbReference>
<dbReference type="InterPro" id="IPR017948">
    <property type="entry name" value="TGFb_CS"/>
</dbReference>
<keyword evidence="5 8" id="KW-0339">Growth factor</keyword>
<evidence type="ECO:0000256" key="2">
    <source>
        <dbReference type="ARBA" id="ARBA00006656"/>
    </source>
</evidence>
<dbReference type="GO" id="GO:0005125">
    <property type="term" value="F:cytokine activity"/>
    <property type="evidence" value="ECO:0000318"/>
    <property type="project" value="GO_Central"/>
</dbReference>
<comment type="subcellular location">
    <subcellularLocation>
        <location evidence="1">Secreted</location>
    </subcellularLocation>
</comment>
<dbReference type="PhylomeDB" id="Q5MD90"/>
<dbReference type="CTD" id="2661"/>
<reference evidence="12" key="5">
    <citation type="journal article" date="2010" name="Gen. Comp. Endocrinol.">
        <title>Spatial localization of EGF family ligands and receptors in the zebrafish ovarian follicle and their expression profiles during folliculogenesis.</title>
        <authorList>
            <person name="Tse A.C."/>
            <person name="Ge W."/>
        </authorList>
    </citation>
    <scope>NUCLEOTIDE SEQUENCE</scope>
</reference>
<dbReference type="Pfam" id="PF00019">
    <property type="entry name" value="TGF_beta"/>
    <property type="match status" value="1"/>
</dbReference>
<dbReference type="PANTHER" id="PTHR11848">
    <property type="entry name" value="TGF-BETA FAMILY"/>
    <property type="match status" value="1"/>
</dbReference>
<keyword evidence="3" id="KW-0964">Secreted</keyword>
<dbReference type="PROSITE" id="PS00250">
    <property type="entry name" value="TGF_BETA_1"/>
    <property type="match status" value="1"/>
</dbReference>
<reference evidence="12" key="10">
    <citation type="journal article" date="2022" name="Endocrinology">
        <title>Cyp11a2 Is Essential for Oocyte Development and Spermatogonial Stem Cell Differentiation in Zebrafish.</title>
        <authorList>
            <person name="Wang Y."/>
            <person name="Ye D."/>
            <person name="Zhang F."/>
            <person name="Zhang R."/>
            <person name="Zhu J."/>
            <person name="Wang H."/>
            <person name="He M."/>
            <person name="Sun Y."/>
        </authorList>
    </citation>
    <scope>NUCLEOTIDE SEQUENCE</scope>
</reference>
<reference evidence="12" key="12">
    <citation type="submission" date="2025-04" db="UniProtKB">
        <authorList>
            <consortium name="RefSeq"/>
        </authorList>
    </citation>
    <scope>IDENTIFICATION</scope>
</reference>
<dbReference type="SMART" id="SM00204">
    <property type="entry name" value="TGFB"/>
    <property type="match status" value="1"/>
</dbReference>
<evidence type="ECO:0000256" key="8">
    <source>
        <dbReference type="RuleBase" id="RU000354"/>
    </source>
</evidence>
<dbReference type="PROSITE" id="PS51362">
    <property type="entry name" value="TGF_BETA_2"/>
    <property type="match status" value="1"/>
</dbReference>
<reference evidence="12" key="1">
    <citation type="journal article" date="2006" name="Endocrinology">
        <title>Bone morphogenetic protein-15 in the zebrafish ovary: complementary deoxyribonucleic acid cloning, genomic organization, tissue distribution, and role in oocyte maturation.</title>
        <authorList>
            <person name="Clelland E."/>
            <person name="Kohli G."/>
            <person name="Campbell R.K."/>
            <person name="Sharma S."/>
            <person name="Shimasaki S."/>
            <person name="Peng C."/>
        </authorList>
    </citation>
    <scope>NUCLEOTIDE SEQUENCE</scope>
</reference>
<evidence type="ECO:0000256" key="7">
    <source>
        <dbReference type="ARBA" id="ARBA00023180"/>
    </source>
</evidence>
<dbReference type="GO" id="GO:0030237">
    <property type="term" value="P:female sex determination"/>
    <property type="evidence" value="ECO:0000315"/>
    <property type="project" value="ZFIN"/>
</dbReference>